<dbReference type="RefSeq" id="WP_188631553.1">
    <property type="nucleotide sequence ID" value="NZ_BMNQ01000004.1"/>
</dbReference>
<gene>
    <name evidence="1" type="ORF">GCM10007063_05650</name>
</gene>
<dbReference type="EMBL" id="BMNQ01000004">
    <property type="protein sequence ID" value="GGJ86024.1"/>
    <property type="molecule type" value="Genomic_DNA"/>
</dbReference>
<reference evidence="1" key="2">
    <citation type="submission" date="2020-09" db="EMBL/GenBank/DDBJ databases">
        <authorList>
            <person name="Sun Q."/>
            <person name="Ohkuma M."/>
        </authorList>
    </citation>
    <scope>NUCLEOTIDE SEQUENCE</scope>
    <source>
        <strain evidence="1">JCM 12580</strain>
    </source>
</reference>
<name>A0A917PNB4_9BACI</name>
<evidence type="ECO:0000313" key="1">
    <source>
        <dbReference type="EMBL" id="GGJ86024.1"/>
    </source>
</evidence>
<accession>A0A917PNB4</accession>
<proteinExistence type="predicted"/>
<reference evidence="1" key="1">
    <citation type="journal article" date="2014" name="Int. J. Syst. Evol. Microbiol.">
        <title>Complete genome sequence of Corynebacterium casei LMG S-19264T (=DSM 44701T), isolated from a smear-ripened cheese.</title>
        <authorList>
            <consortium name="US DOE Joint Genome Institute (JGI-PGF)"/>
            <person name="Walter F."/>
            <person name="Albersmeier A."/>
            <person name="Kalinowski J."/>
            <person name="Ruckert C."/>
        </authorList>
    </citation>
    <scope>NUCLEOTIDE SEQUENCE</scope>
    <source>
        <strain evidence="1">JCM 12580</strain>
    </source>
</reference>
<dbReference type="AlphaFoldDB" id="A0A917PNB4"/>
<evidence type="ECO:0000313" key="2">
    <source>
        <dbReference type="Proteomes" id="UP000658382"/>
    </source>
</evidence>
<keyword evidence="2" id="KW-1185">Reference proteome</keyword>
<dbReference type="Proteomes" id="UP000658382">
    <property type="component" value="Unassembled WGS sequence"/>
</dbReference>
<organism evidence="1 2">
    <name type="scientific">Lentibacillus kapialis</name>
    <dbReference type="NCBI Taxonomy" id="340214"/>
    <lineage>
        <taxon>Bacteria</taxon>
        <taxon>Bacillati</taxon>
        <taxon>Bacillota</taxon>
        <taxon>Bacilli</taxon>
        <taxon>Bacillales</taxon>
        <taxon>Bacillaceae</taxon>
        <taxon>Lentibacillus</taxon>
    </lineage>
</organism>
<protein>
    <submittedName>
        <fullName evidence="1">Uncharacterized protein</fullName>
    </submittedName>
</protein>
<sequence>MDKEKAYELFKEVLDAYHESEMMAIHERSTDPGEEDKLNKDYEDYVKEMKRHLGI</sequence>
<comment type="caution">
    <text evidence="1">The sequence shown here is derived from an EMBL/GenBank/DDBJ whole genome shotgun (WGS) entry which is preliminary data.</text>
</comment>